<dbReference type="InterPro" id="IPR004090">
    <property type="entry name" value="Chemotax_Me-accpt_rcpt"/>
</dbReference>
<feature type="transmembrane region" description="Helical" evidence="10">
    <location>
        <begin position="7"/>
        <end position="31"/>
    </location>
</feature>
<dbReference type="SUPFAM" id="SSF58104">
    <property type="entry name" value="Methyl-accepting chemotaxis protein (MCP) signaling domain"/>
    <property type="match status" value="1"/>
</dbReference>
<comment type="subcellular location">
    <subcellularLocation>
        <location evidence="1">Cell membrane</location>
        <topology evidence="1">Multi-pass membrane protein</topology>
    </subcellularLocation>
</comment>
<dbReference type="Gene3D" id="1.10.287.950">
    <property type="entry name" value="Methyl-accepting chemotaxis protein"/>
    <property type="match status" value="1"/>
</dbReference>
<dbReference type="Pfam" id="PF17200">
    <property type="entry name" value="sCache_2"/>
    <property type="match status" value="1"/>
</dbReference>
<dbReference type="PANTHER" id="PTHR32089">
    <property type="entry name" value="METHYL-ACCEPTING CHEMOTAXIS PROTEIN MCPB"/>
    <property type="match status" value="1"/>
</dbReference>
<evidence type="ECO:0000256" key="1">
    <source>
        <dbReference type="ARBA" id="ARBA00004651"/>
    </source>
</evidence>
<dbReference type="OrthoDB" id="9810264at2"/>
<feature type="transmembrane region" description="Helical" evidence="10">
    <location>
        <begin position="211"/>
        <end position="232"/>
    </location>
</feature>
<keyword evidence="4 10" id="KW-1133">Transmembrane helix</keyword>
<dbReference type="Pfam" id="PF00015">
    <property type="entry name" value="MCPsignal"/>
    <property type="match status" value="1"/>
</dbReference>
<evidence type="ECO:0000256" key="7">
    <source>
        <dbReference type="ARBA" id="ARBA00029447"/>
    </source>
</evidence>
<evidence type="ECO:0000313" key="14">
    <source>
        <dbReference type="Proteomes" id="UP000183918"/>
    </source>
</evidence>
<dbReference type="GO" id="GO:0006935">
    <property type="term" value="P:chemotaxis"/>
    <property type="evidence" value="ECO:0007669"/>
    <property type="project" value="InterPro"/>
</dbReference>
<keyword evidence="6 8" id="KW-0807">Transducer</keyword>
<dbReference type="InterPro" id="IPR033480">
    <property type="entry name" value="sCache_2"/>
</dbReference>
<evidence type="ECO:0000256" key="8">
    <source>
        <dbReference type="PROSITE-ProRule" id="PRU00284"/>
    </source>
</evidence>
<feature type="domain" description="HAMP" evidence="12">
    <location>
        <begin position="234"/>
        <end position="293"/>
    </location>
</feature>
<dbReference type="Proteomes" id="UP000183918">
    <property type="component" value="Unassembled WGS sequence"/>
</dbReference>
<dbReference type="GO" id="GO:0004888">
    <property type="term" value="F:transmembrane signaling receptor activity"/>
    <property type="evidence" value="ECO:0007669"/>
    <property type="project" value="InterPro"/>
</dbReference>
<feature type="region of interest" description="Disordered" evidence="9">
    <location>
        <begin position="556"/>
        <end position="582"/>
    </location>
</feature>
<dbReference type="PRINTS" id="PR00260">
    <property type="entry name" value="CHEMTRNSDUCR"/>
</dbReference>
<dbReference type="PROSITE" id="PS50111">
    <property type="entry name" value="CHEMOTAXIS_TRANSDUC_2"/>
    <property type="match status" value="1"/>
</dbReference>
<evidence type="ECO:0000256" key="6">
    <source>
        <dbReference type="ARBA" id="ARBA00023224"/>
    </source>
</evidence>
<dbReference type="CDD" id="cd11386">
    <property type="entry name" value="MCP_signal"/>
    <property type="match status" value="1"/>
</dbReference>
<keyword evidence="3 10" id="KW-0812">Transmembrane</keyword>
<evidence type="ECO:0000256" key="4">
    <source>
        <dbReference type="ARBA" id="ARBA00022989"/>
    </source>
</evidence>
<dbReference type="PROSITE" id="PS50885">
    <property type="entry name" value="HAMP"/>
    <property type="match status" value="1"/>
</dbReference>
<keyword evidence="5 10" id="KW-0472">Membrane</keyword>
<proteinExistence type="inferred from homology"/>
<dbReference type="GO" id="GO:0007165">
    <property type="term" value="P:signal transduction"/>
    <property type="evidence" value="ECO:0007669"/>
    <property type="project" value="UniProtKB-KW"/>
</dbReference>
<dbReference type="Gene3D" id="6.10.340.10">
    <property type="match status" value="1"/>
</dbReference>
<dbReference type="InterPro" id="IPR004089">
    <property type="entry name" value="MCPsignal_dom"/>
</dbReference>
<dbReference type="Gene3D" id="3.30.450.20">
    <property type="entry name" value="PAS domain"/>
    <property type="match status" value="1"/>
</dbReference>
<gene>
    <name evidence="13" type="ORF">SAMN02910414_01340</name>
</gene>
<evidence type="ECO:0000256" key="2">
    <source>
        <dbReference type="ARBA" id="ARBA00022475"/>
    </source>
</evidence>
<comment type="similarity">
    <text evidence="7">Belongs to the methyl-accepting chemotaxis (MCP) protein family.</text>
</comment>
<keyword evidence="2" id="KW-1003">Cell membrane</keyword>
<name>A0A1H3J4E2_9FIRM</name>
<keyword evidence="14" id="KW-1185">Reference proteome</keyword>
<protein>
    <submittedName>
        <fullName evidence="13">Methyl-accepting chemotaxis protein</fullName>
    </submittedName>
</protein>
<feature type="compositionally biased region" description="Polar residues" evidence="9">
    <location>
        <begin position="560"/>
        <end position="571"/>
    </location>
</feature>
<reference evidence="13 14" key="1">
    <citation type="submission" date="2016-10" db="EMBL/GenBank/DDBJ databases">
        <authorList>
            <person name="de Groot N.N."/>
        </authorList>
    </citation>
    <scope>NUCLEOTIDE SEQUENCE [LARGE SCALE GENOMIC DNA]</scope>
    <source>
        <strain evidence="13 14">DSM 14045</strain>
    </source>
</reference>
<evidence type="ECO:0000256" key="9">
    <source>
        <dbReference type="SAM" id="MobiDB-lite"/>
    </source>
</evidence>
<dbReference type="STRING" id="1122142.SAMN02910414_01340"/>
<accession>A0A1H3J4E2</accession>
<evidence type="ECO:0000256" key="3">
    <source>
        <dbReference type="ARBA" id="ARBA00022692"/>
    </source>
</evidence>
<dbReference type="RefSeq" id="WP_074717322.1">
    <property type="nucleotide sequence ID" value="NZ_FNPG01000014.1"/>
</dbReference>
<dbReference type="InterPro" id="IPR003660">
    <property type="entry name" value="HAMP_dom"/>
</dbReference>
<evidence type="ECO:0000259" key="11">
    <source>
        <dbReference type="PROSITE" id="PS50111"/>
    </source>
</evidence>
<evidence type="ECO:0000256" key="10">
    <source>
        <dbReference type="SAM" id="Phobius"/>
    </source>
</evidence>
<dbReference type="PANTHER" id="PTHR32089:SF112">
    <property type="entry name" value="LYSOZYME-LIKE PROTEIN-RELATED"/>
    <property type="match status" value="1"/>
</dbReference>
<evidence type="ECO:0000256" key="5">
    <source>
        <dbReference type="ARBA" id="ARBA00023136"/>
    </source>
</evidence>
<sequence>MKKRGSLKLTIIMVIVLSVVITATVIDIFSINKIIATNKSQTASYRERLLEDQKIALKNEVQVVVSYIEHVYEKQQKGKISEKEAKNQCADFVRNMKYSDGEGYFWIDTSEGVNVVLQGRDIEGKDRSDLVDPNGVKYVQAILDAGKKEGGGYAEYSFAKEDGGTPLPKLSYSVQFKPYNWVIGTGVWIDYIDQLESEYVKEANVALRNNLIQTFVILVVLIVCGTIFAIFFGRRLINPIIMITHQMMLMSNSDFTENDELAKVRKIKRHNNEVGQIAEALDVMHENIRNLMIKISDTTEYVASAADELSASAIQSAEASEMVAESCTSVADSCTMQISSVSDTSNQTQQLVSNMHNFEEAIVNTGNLVKETNDSAAKGALDMNNATEMMKTIKESVEYTSGVVESLGEKLKNIDTFVDTIAGIATQTNLLSLNASIEAARAGEMGKGFAVVASEISQLAEQSNQAASNITELINDITKQSEEAVESMKNGAKNVMEGSEVVDEAGSTFNHIHDMVLSISEQSDKMSEIVGDISQSTDSIENNIERIEEMSKHISDETHNVSAASEEQAASTHEVASASEKLAESAQGLQGFVSKFDF</sequence>
<dbReference type="SMART" id="SM00283">
    <property type="entry name" value="MA"/>
    <property type="match status" value="1"/>
</dbReference>
<dbReference type="GO" id="GO:0005886">
    <property type="term" value="C:plasma membrane"/>
    <property type="evidence" value="ECO:0007669"/>
    <property type="project" value="UniProtKB-SubCell"/>
</dbReference>
<dbReference type="EMBL" id="FNPG01000014">
    <property type="protein sequence ID" value="SDY34667.1"/>
    <property type="molecule type" value="Genomic_DNA"/>
</dbReference>
<dbReference type="AlphaFoldDB" id="A0A1H3J4E2"/>
<evidence type="ECO:0000313" key="13">
    <source>
        <dbReference type="EMBL" id="SDY34667.1"/>
    </source>
</evidence>
<organism evidence="13 14">
    <name type="scientific">Lachnobacterium bovis DSM 14045</name>
    <dbReference type="NCBI Taxonomy" id="1122142"/>
    <lineage>
        <taxon>Bacteria</taxon>
        <taxon>Bacillati</taxon>
        <taxon>Bacillota</taxon>
        <taxon>Clostridia</taxon>
        <taxon>Lachnospirales</taxon>
        <taxon>Lachnospiraceae</taxon>
        <taxon>Lachnobacterium</taxon>
    </lineage>
</organism>
<evidence type="ECO:0000259" key="12">
    <source>
        <dbReference type="PROSITE" id="PS50885"/>
    </source>
</evidence>
<dbReference type="SMART" id="SM01049">
    <property type="entry name" value="Cache_2"/>
    <property type="match status" value="1"/>
</dbReference>
<feature type="domain" description="Methyl-accepting transducer" evidence="11">
    <location>
        <begin position="312"/>
        <end position="583"/>
    </location>
</feature>